<feature type="domain" description="HAMP" evidence="12">
    <location>
        <begin position="1042"/>
        <end position="1094"/>
    </location>
</feature>
<dbReference type="InterPro" id="IPR004358">
    <property type="entry name" value="Sig_transdc_His_kin-like_C"/>
</dbReference>
<dbReference type="InterPro" id="IPR001789">
    <property type="entry name" value="Sig_transdc_resp-reg_receiver"/>
</dbReference>
<sequence length="2099" mass="224508">MSNQTSEFARDDAAAESLIGPDHKTMAFDDASALLEVLVAVRRGDFSVRMRSDLTGVTGKIADALNDIIAANQRMAQQLEHVGQVVGRDGRTSTRVRFGLSDGSWSEMEGSINGLIDDLLWPTTAVTRTITAVAKGDLLQTVPLDVDGRPLKGEFLRSADIVNTMIKQLSVFTSEVTRVAREVGTDGKLGGQAQVPEVTGVWKDLTESVNSMASNLTAQVRNIAEVTIAVANGDLSKKITVDVRGEILQLKEAINTMVDQLRSFASEVTRVAREVGTEGKLGGQALVPGVAGTWKDLTDSVNAMCGNLTAQVRNIAQVTTAVARGDLSRKITVDVSGEILELKETINTMVDQLNGFAGEVTRVAREVGTEGRLGGQAQVPGVAGTWKDLTDNVNSMASNLTAQVRNIAEVSTAIANGDLSKKITVSVSGEILELKETINTMVDQLNAFASEVTRVAREVGTEGRLGGQANVRGVAGTWKDLTENVNSMAGNLTAQVRNIAEVSTAIANGDLSKKITVPVSGEILELKETINTMVDQLNGFAGEVTRVAREVGTEGRLGGQANVRGVAGTWKDLTDSVNSMASNLTGQVRNIAEVATAVAQGDLSKKITVPVSGEILELKETINTMVDQLNGFAGEVTRVAREVGTEGRLGGQANVLGVAGTWKDLTDSVNSMAGNLTAQVRNIAEVSTAIANGDLSKKITVSVSGEILELKETLNTMVDQLNRFASEVTRVAREVGTEGKLGGQAQVPGVAGTWKDLTENVNSMASNLTGQVRNIAEVTTAVARGDLSRKITVDVKGEILELKNTINTMVDQLNAFAGEVTRVAREVGTEGKLGGQAQVSGVAGTWKDLTDSVNSMAGNLTAQVRNIAEVATAIANGDLSRKITVDVRGEILLLKDTLNTMVDQLRSFAGEVTRVAREVGTDGRLGGQAVVPGVAGTWKDLTDNVNLLAANLTTQVRNIAEVTTAVARGDLSRKITVDVKGEILELKNTINTMVDQLNAFAGEVTRVAREVGTEGKLGGQAQVPGVAGTWKDLTDTVNVMAANLTEQVRGIVKVVTAVANGDLKQNLTVASKGEVAALAETINNMTNTLATFADQVTTVAREVGVEGRLGGQANVPGTAGTWKDLTGNVNLLAANLTTQVRAIAEVATAVTKGDLTRSIKVDARGEVAELKDNINTMIDNLRLTTERNTEQDWLKTNLARFTNMLQGQRDLTLVGKMLLSELAPLVGAHQGVIYQVDADESQPFLSLLSTYAQGGEAAHPPRLDFGQGLVGQCASDARRILVTDLPDNVVPISSGVFTTLPRSAIVLPVHFEGQVKAVIELASAGEFTELQLSFLDQLTTSIGIVLNSIEATMQTEGLLKQSQQLAAELQTQQRELQQTNEQLGQKAQQLEERNVEVEAKNQEIEQARRALEEKAAELALTSKYKSEFLANMSHELRTPLNSILILGQQLGENPDGNLSGKQVEFAKTIHGAGTDLLNLISDILDLSKIESGTVSVDAEEIFVDNLLEMMARPFRHEAETRNLSFAVEVGADVTKSIITDSKRLQQILKNLLSNAFKFTAQGGVTLRVASATSGWSSDHPSLRHAPSVIAFEVVDTGIGIPPEKQRIIFEAFQQADASTSRKYGGTGLGLAISRELANLLGGEIQLRSTPGVGSIFVLYLPLTYVGAGAVAPRPVPPANVVEFAEAAASRRAEKPAEHVADDRHRIEAGDSVLLVVEDDAHYARVLVDLARDNGFKVLVAMRGGDALTLAQDYKPSAISLDIFLPDMLGWTVLSQLKQNPQTRHIPVQIISLDEDRQHGLTRGAFAFMSKPTTPEGLGKALSRLKAYAEPRRKQLLLVEDDEAERLSVTALLGHDDIDITSVGSGSEALAALRRNSADCVVLDLSLPDMSGFDVLEQIRDDVEIGEVPVVVFTGRELSAEEDATLHSMARSVVVKGVESPERLLDETALFLHRVVADLPAAKQATLRELHSSDEDLVGETVLLVDDDARNIFALSSVLERRGMRVLTATTGSEAIDVINNEPSVAIVLMDIMMPGMDGYETMQVIRSEPRFRRLPILALTAKAMKGDREKCLEAGASDYLAKPVNTEQLLSALRMWLHR</sequence>
<feature type="modified residue" description="4-aspartylphosphate" evidence="8">
    <location>
        <position position="2030"/>
    </location>
</feature>
<feature type="domain" description="HAMP" evidence="12">
    <location>
        <begin position="490"/>
        <end position="542"/>
    </location>
</feature>
<accession>A0A2A5KU35</accession>
<comment type="caution">
    <text evidence="13">The sequence shown here is derived from an EMBL/GenBank/DDBJ whole genome shotgun (WGS) entry which is preliminary data.</text>
</comment>
<dbReference type="InterPro" id="IPR011006">
    <property type="entry name" value="CheY-like_superfamily"/>
</dbReference>
<dbReference type="CDD" id="cd00082">
    <property type="entry name" value="HisKA"/>
    <property type="match status" value="1"/>
</dbReference>
<evidence type="ECO:0000256" key="3">
    <source>
        <dbReference type="ARBA" id="ARBA00012438"/>
    </source>
</evidence>
<dbReference type="Pfam" id="PF00512">
    <property type="entry name" value="HisKA"/>
    <property type="match status" value="1"/>
</dbReference>
<dbReference type="FunFam" id="3.30.565.10:FF:000010">
    <property type="entry name" value="Sensor histidine kinase RcsC"/>
    <property type="match status" value="1"/>
</dbReference>
<comment type="subcellular location">
    <subcellularLocation>
        <location evidence="2">Membrane</location>
    </subcellularLocation>
</comment>
<evidence type="ECO:0000256" key="2">
    <source>
        <dbReference type="ARBA" id="ARBA00004370"/>
    </source>
</evidence>
<keyword evidence="4 8" id="KW-0597">Phosphoprotein</keyword>
<dbReference type="Pfam" id="PF00072">
    <property type="entry name" value="Response_reg"/>
    <property type="match status" value="3"/>
</dbReference>
<dbReference type="PROSITE" id="PS50109">
    <property type="entry name" value="HIS_KIN"/>
    <property type="match status" value="1"/>
</dbReference>
<dbReference type="CDD" id="cd06225">
    <property type="entry name" value="HAMP"/>
    <property type="match status" value="11"/>
</dbReference>
<dbReference type="InterPro" id="IPR003018">
    <property type="entry name" value="GAF"/>
</dbReference>
<feature type="domain" description="HAMP" evidence="12">
    <location>
        <begin position="582"/>
        <end position="634"/>
    </location>
</feature>
<dbReference type="InterPro" id="IPR036890">
    <property type="entry name" value="HATPase_C_sf"/>
</dbReference>
<dbReference type="EMBL" id="NXDM01000012">
    <property type="protein sequence ID" value="PCK80437.1"/>
    <property type="molecule type" value="Genomic_DNA"/>
</dbReference>
<dbReference type="InterPro" id="IPR029016">
    <property type="entry name" value="GAF-like_dom_sf"/>
</dbReference>
<keyword evidence="7" id="KW-0902">Two-component regulatory system</keyword>
<evidence type="ECO:0000256" key="9">
    <source>
        <dbReference type="SAM" id="Coils"/>
    </source>
</evidence>
<dbReference type="InterPro" id="IPR003661">
    <property type="entry name" value="HisK_dim/P_dom"/>
</dbReference>
<dbReference type="Gene3D" id="3.30.565.10">
    <property type="entry name" value="Histidine kinase-like ATPase, C-terminal domain"/>
    <property type="match status" value="1"/>
</dbReference>
<dbReference type="CDD" id="cd17546">
    <property type="entry name" value="REC_hyHK_CKI1_RcsC-like"/>
    <property type="match status" value="1"/>
</dbReference>
<dbReference type="Pfam" id="PF02518">
    <property type="entry name" value="HATPase_c"/>
    <property type="match status" value="1"/>
</dbReference>
<feature type="domain" description="HAMP" evidence="12">
    <location>
        <begin position="214"/>
        <end position="266"/>
    </location>
</feature>
<dbReference type="FunFam" id="1.20.120.1530:FF:000002">
    <property type="entry name" value="Two-component osmosensing histidine kinase"/>
    <property type="match status" value="9"/>
</dbReference>
<feature type="domain" description="HAMP" evidence="12">
    <location>
        <begin position="398"/>
        <end position="450"/>
    </location>
</feature>
<keyword evidence="6 13" id="KW-0418">Kinase</keyword>
<dbReference type="CDD" id="cd16922">
    <property type="entry name" value="HATPase_EvgS-ArcB-TorS-like"/>
    <property type="match status" value="1"/>
</dbReference>
<dbReference type="GO" id="GO:0000155">
    <property type="term" value="F:phosphorelay sensor kinase activity"/>
    <property type="evidence" value="ECO:0007669"/>
    <property type="project" value="InterPro"/>
</dbReference>
<dbReference type="PROSITE" id="PS50110">
    <property type="entry name" value="RESPONSE_REGULATORY"/>
    <property type="match status" value="3"/>
</dbReference>
<dbReference type="SMART" id="SM00065">
    <property type="entry name" value="GAF"/>
    <property type="match status" value="1"/>
</dbReference>
<dbReference type="SMART" id="SM00448">
    <property type="entry name" value="REC"/>
    <property type="match status" value="3"/>
</dbReference>
<dbReference type="SMART" id="SM00387">
    <property type="entry name" value="HATPase_c"/>
    <property type="match status" value="1"/>
</dbReference>
<evidence type="ECO:0000259" key="12">
    <source>
        <dbReference type="PROSITE" id="PS50885"/>
    </source>
</evidence>
<dbReference type="EC" id="2.7.13.3" evidence="3"/>
<evidence type="ECO:0000256" key="6">
    <source>
        <dbReference type="ARBA" id="ARBA00022777"/>
    </source>
</evidence>
<evidence type="ECO:0000313" key="13">
    <source>
        <dbReference type="EMBL" id="PCK80437.1"/>
    </source>
</evidence>
<feature type="coiled-coil region" evidence="9">
    <location>
        <begin position="1355"/>
        <end position="1421"/>
    </location>
</feature>
<dbReference type="InterPro" id="IPR003660">
    <property type="entry name" value="HAMP_dom"/>
</dbReference>
<feature type="domain" description="HAMP" evidence="12">
    <location>
        <begin position="117"/>
        <end position="174"/>
    </location>
</feature>
<dbReference type="CDD" id="cd00156">
    <property type="entry name" value="REC"/>
    <property type="match status" value="1"/>
</dbReference>
<protein>
    <recommendedName>
        <fullName evidence="3">histidine kinase</fullName>
        <ecNumber evidence="3">2.7.13.3</ecNumber>
    </recommendedName>
</protein>
<dbReference type="PRINTS" id="PR00344">
    <property type="entry name" value="BCTRLSENSOR"/>
</dbReference>
<dbReference type="SUPFAM" id="SSF58104">
    <property type="entry name" value="Methyl-accepting chemotaxis protein (MCP) signaling domain"/>
    <property type="match status" value="4"/>
</dbReference>
<evidence type="ECO:0000313" key="14">
    <source>
        <dbReference type="Proteomes" id="UP000218807"/>
    </source>
</evidence>
<dbReference type="SMART" id="SM00304">
    <property type="entry name" value="HAMP"/>
    <property type="match status" value="12"/>
</dbReference>
<feature type="modified residue" description="4-aspartylphosphate" evidence="8">
    <location>
        <position position="1761"/>
    </location>
</feature>
<dbReference type="PANTHER" id="PTHR45339">
    <property type="entry name" value="HYBRID SIGNAL TRANSDUCTION HISTIDINE KINASE J"/>
    <property type="match status" value="1"/>
</dbReference>
<dbReference type="InterPro" id="IPR005467">
    <property type="entry name" value="His_kinase_dom"/>
</dbReference>
<dbReference type="SUPFAM" id="SSF55781">
    <property type="entry name" value="GAF domain-like"/>
    <property type="match status" value="1"/>
</dbReference>
<dbReference type="Pfam" id="PF13185">
    <property type="entry name" value="GAF_2"/>
    <property type="match status" value="1"/>
</dbReference>
<feature type="domain" description="HAMP" evidence="12">
    <location>
        <begin position="858"/>
        <end position="910"/>
    </location>
</feature>
<dbReference type="Gene3D" id="3.30.450.40">
    <property type="match status" value="1"/>
</dbReference>
<dbReference type="PANTHER" id="PTHR45339:SF1">
    <property type="entry name" value="HYBRID SIGNAL TRANSDUCTION HISTIDINE KINASE J"/>
    <property type="match status" value="1"/>
</dbReference>
<evidence type="ECO:0000256" key="5">
    <source>
        <dbReference type="ARBA" id="ARBA00022679"/>
    </source>
</evidence>
<dbReference type="RefSeq" id="WP_096763171.1">
    <property type="nucleotide sequence ID" value="NZ_NXDM01000012.1"/>
</dbReference>
<dbReference type="Proteomes" id="UP000218807">
    <property type="component" value="Unassembled WGS sequence"/>
</dbReference>
<feature type="domain" description="HAMP" evidence="12">
    <location>
        <begin position="1134"/>
        <end position="1186"/>
    </location>
</feature>
<organism evidence="13 14">
    <name type="scientific">Rhizobium sophoriradicis</name>
    <dbReference type="NCBI Taxonomy" id="1535245"/>
    <lineage>
        <taxon>Bacteria</taxon>
        <taxon>Pseudomonadati</taxon>
        <taxon>Pseudomonadota</taxon>
        <taxon>Alphaproteobacteria</taxon>
        <taxon>Hyphomicrobiales</taxon>
        <taxon>Rhizobiaceae</taxon>
        <taxon>Rhizobium/Agrobacterium group</taxon>
        <taxon>Rhizobium</taxon>
    </lineage>
</organism>
<evidence type="ECO:0000259" key="10">
    <source>
        <dbReference type="PROSITE" id="PS50109"/>
    </source>
</evidence>
<feature type="domain" description="HAMP" evidence="12">
    <location>
        <begin position="766"/>
        <end position="818"/>
    </location>
</feature>
<evidence type="ECO:0000259" key="11">
    <source>
        <dbReference type="PROSITE" id="PS50110"/>
    </source>
</evidence>
<dbReference type="InterPro" id="IPR003594">
    <property type="entry name" value="HATPase_dom"/>
</dbReference>
<dbReference type="PROSITE" id="PS50885">
    <property type="entry name" value="HAMP"/>
    <property type="match status" value="12"/>
</dbReference>
<feature type="domain" description="Response regulatory" evidence="11">
    <location>
        <begin position="1712"/>
        <end position="1825"/>
    </location>
</feature>
<feature type="domain" description="HAMP" evidence="12">
    <location>
        <begin position="674"/>
        <end position="726"/>
    </location>
</feature>
<feature type="coiled-coil region" evidence="9">
    <location>
        <begin position="1160"/>
        <end position="1187"/>
    </location>
</feature>
<feature type="domain" description="HAMP" evidence="12">
    <location>
        <begin position="950"/>
        <end position="1002"/>
    </location>
</feature>
<name>A0A2A5KU35_9HYPH</name>
<feature type="modified residue" description="4-aspartylphosphate" evidence="8">
    <location>
        <position position="1883"/>
    </location>
</feature>
<dbReference type="Gene3D" id="1.10.287.130">
    <property type="match status" value="1"/>
</dbReference>
<feature type="domain" description="Histidine kinase" evidence="10">
    <location>
        <begin position="1431"/>
        <end position="1664"/>
    </location>
</feature>
<dbReference type="InterPro" id="IPR036097">
    <property type="entry name" value="HisK_dim/P_sf"/>
</dbReference>
<reference evidence="13 14" key="1">
    <citation type="submission" date="2017-09" db="EMBL/GenBank/DDBJ databases">
        <title>Comparative genomics of rhizobia isolated from Phaseolus vulgaris in China.</title>
        <authorList>
            <person name="Tong W."/>
        </authorList>
    </citation>
    <scope>NUCLEOTIDE SEQUENCE [LARGE SCALE GENOMIC DNA]</scope>
    <source>
        <strain evidence="13 14">L101</strain>
    </source>
</reference>
<evidence type="ECO:0000256" key="1">
    <source>
        <dbReference type="ARBA" id="ARBA00000085"/>
    </source>
</evidence>
<dbReference type="Gene3D" id="1.20.120.1530">
    <property type="match status" value="7"/>
</dbReference>
<keyword evidence="5" id="KW-0808">Transferase</keyword>
<feature type="domain" description="Response regulatory" evidence="11">
    <location>
        <begin position="1980"/>
        <end position="2097"/>
    </location>
</feature>
<gene>
    <name evidence="13" type="ORF">CPT34_14365</name>
</gene>
<dbReference type="SUPFAM" id="SSF52172">
    <property type="entry name" value="CheY-like"/>
    <property type="match status" value="3"/>
</dbReference>
<keyword evidence="9" id="KW-0175">Coiled coil</keyword>
<dbReference type="Gene3D" id="3.40.50.2300">
    <property type="match status" value="3"/>
</dbReference>
<keyword evidence="14" id="KW-1185">Reference proteome</keyword>
<dbReference type="SUPFAM" id="SSF55874">
    <property type="entry name" value="ATPase domain of HSP90 chaperone/DNA topoisomerase II/histidine kinase"/>
    <property type="match status" value="1"/>
</dbReference>
<evidence type="ECO:0000256" key="4">
    <source>
        <dbReference type="ARBA" id="ARBA00022553"/>
    </source>
</evidence>
<proteinExistence type="predicted"/>
<dbReference type="SMART" id="SM00388">
    <property type="entry name" value="HisKA"/>
    <property type="match status" value="1"/>
</dbReference>
<feature type="domain" description="HAMP" evidence="12">
    <location>
        <begin position="306"/>
        <end position="358"/>
    </location>
</feature>
<feature type="domain" description="Response regulatory" evidence="11">
    <location>
        <begin position="1834"/>
        <end position="1950"/>
    </location>
</feature>
<dbReference type="GO" id="GO:0016020">
    <property type="term" value="C:membrane"/>
    <property type="evidence" value="ECO:0007669"/>
    <property type="project" value="UniProtKB-SubCell"/>
</dbReference>
<comment type="catalytic activity">
    <reaction evidence="1">
        <text>ATP + protein L-histidine = ADP + protein N-phospho-L-histidine.</text>
        <dbReference type="EC" id="2.7.13.3"/>
    </reaction>
</comment>
<evidence type="ECO:0000256" key="8">
    <source>
        <dbReference type="PROSITE-ProRule" id="PRU00169"/>
    </source>
</evidence>
<dbReference type="Pfam" id="PF00672">
    <property type="entry name" value="HAMP"/>
    <property type="match status" value="11"/>
</dbReference>
<evidence type="ECO:0000256" key="7">
    <source>
        <dbReference type="ARBA" id="ARBA00023012"/>
    </source>
</evidence>
<dbReference type="SUPFAM" id="SSF47384">
    <property type="entry name" value="Homodimeric domain of signal transducing histidine kinase"/>
    <property type="match status" value="1"/>
</dbReference>